<evidence type="ECO:0000313" key="3">
    <source>
        <dbReference type="Proteomes" id="UP000006876"/>
    </source>
</evidence>
<proteinExistence type="predicted"/>
<evidence type="ECO:0000256" key="1">
    <source>
        <dbReference type="SAM" id="Phobius"/>
    </source>
</evidence>
<name>E3HGN8_ACHXA</name>
<keyword evidence="1" id="KW-0472">Membrane</keyword>
<keyword evidence="1" id="KW-0812">Transmembrane</keyword>
<protein>
    <submittedName>
        <fullName evidence="2">Uncharacterized protein</fullName>
    </submittedName>
</protein>
<evidence type="ECO:0000313" key="2">
    <source>
        <dbReference type="EMBL" id="ADP15374.1"/>
    </source>
</evidence>
<reference evidence="2 3" key="1">
    <citation type="journal article" date="2011" name="J. Bacteriol.">
        <title>Complete genome sequence of the haloaromatic acid-degrading bacterium Achromobacter xylosoxidans A8.</title>
        <authorList>
            <person name="Strnad H."/>
            <person name="Ridl J."/>
            <person name="Paces J."/>
            <person name="Kolar M."/>
            <person name="Vlcek C."/>
            <person name="Paces V."/>
        </authorList>
    </citation>
    <scope>NUCLEOTIDE SEQUENCE [LARGE SCALE GENOMIC DNA]</scope>
    <source>
        <strain evidence="2 3">A8</strain>
    </source>
</reference>
<dbReference type="Proteomes" id="UP000006876">
    <property type="component" value="Chromosome"/>
</dbReference>
<dbReference type="STRING" id="762376.AXYL_02045"/>
<dbReference type="RefSeq" id="WP_013392705.1">
    <property type="nucleotide sequence ID" value="NC_014640.1"/>
</dbReference>
<dbReference type="AlphaFoldDB" id="E3HGN8"/>
<dbReference type="EMBL" id="CP002287">
    <property type="protein sequence ID" value="ADP15374.1"/>
    <property type="molecule type" value="Genomic_DNA"/>
</dbReference>
<gene>
    <name evidence="2" type="ordered locus">AXYL_02045</name>
</gene>
<dbReference type="eggNOG" id="ENOG5033JBQ">
    <property type="taxonomic scope" value="Bacteria"/>
</dbReference>
<keyword evidence="1" id="KW-1133">Transmembrane helix</keyword>
<dbReference type="KEGG" id="axy:AXYL_02045"/>
<feature type="transmembrane region" description="Helical" evidence="1">
    <location>
        <begin position="18"/>
        <end position="35"/>
    </location>
</feature>
<sequence length="129" mass="13494">MKAPTSLADRRKQAQRKFIAGLAVAVVAAVIATMITKNSKTPTTPAGPRAALSENDAMADCQASTRQGAKFPSSVSFSTLGGAALTRSDGTVVVRLDFEAKNGFGNLLPQRAICTYPPSGPRSISIEDR</sequence>
<accession>E3HGN8</accession>
<organism evidence="2 3">
    <name type="scientific">Achromobacter xylosoxidans (strain A8)</name>
    <dbReference type="NCBI Taxonomy" id="762376"/>
    <lineage>
        <taxon>Bacteria</taxon>
        <taxon>Pseudomonadati</taxon>
        <taxon>Pseudomonadota</taxon>
        <taxon>Betaproteobacteria</taxon>
        <taxon>Burkholderiales</taxon>
        <taxon>Alcaligenaceae</taxon>
        <taxon>Achromobacter</taxon>
    </lineage>
</organism>
<dbReference type="HOGENOM" id="CLU_1943998_0_0_4"/>